<keyword evidence="11 13" id="KW-0539">Nucleus</keyword>
<gene>
    <name evidence="19" type="ORF">DVH24_000638</name>
</gene>
<dbReference type="Pfam" id="PF06200">
    <property type="entry name" value="tify"/>
    <property type="match status" value="1"/>
</dbReference>
<dbReference type="AlphaFoldDB" id="A0A498J027"/>
<evidence type="ECO:0000313" key="19">
    <source>
        <dbReference type="EMBL" id="RXH89039.1"/>
    </source>
</evidence>
<evidence type="ECO:0000256" key="14">
    <source>
        <dbReference type="SAM" id="MobiDB-lite"/>
    </source>
</evidence>
<dbReference type="SMART" id="SM00401">
    <property type="entry name" value="ZnF_GATA"/>
    <property type="match status" value="1"/>
</dbReference>
<dbReference type="Pfam" id="PF00320">
    <property type="entry name" value="GATA"/>
    <property type="match status" value="1"/>
</dbReference>
<keyword evidence="5 12" id="KW-0863">Zinc-finger</keyword>
<keyword evidence="4" id="KW-0479">Metal-binding</keyword>
<evidence type="ECO:0000256" key="2">
    <source>
        <dbReference type="ARBA" id="ARBA00004123"/>
    </source>
</evidence>
<dbReference type="InterPro" id="IPR036955">
    <property type="entry name" value="AP2/ERF_dom_sf"/>
</dbReference>
<dbReference type="Pfam" id="PF00847">
    <property type="entry name" value="AP2"/>
    <property type="match status" value="1"/>
</dbReference>
<keyword evidence="6" id="KW-0862">Zinc</keyword>
<dbReference type="SMART" id="SM00979">
    <property type="entry name" value="TIFY"/>
    <property type="match status" value="1"/>
</dbReference>
<feature type="compositionally biased region" description="Low complexity" evidence="14">
    <location>
        <begin position="410"/>
        <end position="421"/>
    </location>
</feature>
<evidence type="ECO:0000256" key="5">
    <source>
        <dbReference type="ARBA" id="ARBA00022771"/>
    </source>
</evidence>
<keyword evidence="7" id="KW-0805">Transcription regulation</keyword>
<dbReference type="GO" id="GO:0005634">
    <property type="term" value="C:nucleus"/>
    <property type="evidence" value="ECO:0007669"/>
    <property type="project" value="UniProtKB-SubCell"/>
</dbReference>
<proteinExistence type="inferred from homology"/>
<keyword evidence="20" id="KW-1185">Reference proteome</keyword>
<protein>
    <submittedName>
        <fullName evidence="19">Uncharacterized protein</fullName>
    </submittedName>
</protein>
<dbReference type="SUPFAM" id="SSF57716">
    <property type="entry name" value="Glucocorticoid receptor-like (DNA-binding domain)"/>
    <property type="match status" value="1"/>
</dbReference>
<dbReference type="GO" id="GO:0003700">
    <property type="term" value="F:DNA-binding transcription factor activity"/>
    <property type="evidence" value="ECO:0007669"/>
    <property type="project" value="InterPro"/>
</dbReference>
<dbReference type="PANTHER" id="PTHR46125">
    <property type="entry name" value="GATA TRANSCRIPTION FACTOR 28"/>
    <property type="match status" value="1"/>
</dbReference>
<evidence type="ECO:0000256" key="8">
    <source>
        <dbReference type="ARBA" id="ARBA00023125"/>
    </source>
</evidence>
<dbReference type="Gene3D" id="3.30.730.10">
    <property type="entry name" value="AP2/ERF domain"/>
    <property type="match status" value="1"/>
</dbReference>
<evidence type="ECO:0000259" key="18">
    <source>
        <dbReference type="PROSITE" id="PS51320"/>
    </source>
</evidence>
<reference evidence="19 20" key="1">
    <citation type="submission" date="2018-10" db="EMBL/GenBank/DDBJ databases">
        <title>A high-quality apple genome assembly.</title>
        <authorList>
            <person name="Hu J."/>
        </authorList>
    </citation>
    <scope>NUCLEOTIDE SEQUENCE [LARGE SCALE GENOMIC DNA]</scope>
    <source>
        <strain evidence="20">cv. HFTH1</strain>
        <tissue evidence="19">Young leaf</tissue>
    </source>
</reference>
<dbReference type="PROSITE" id="PS50114">
    <property type="entry name" value="GATA_ZN_FINGER_2"/>
    <property type="match status" value="1"/>
</dbReference>
<dbReference type="InterPro" id="IPR013088">
    <property type="entry name" value="Znf_NHR/GATA"/>
</dbReference>
<feature type="domain" description="AP2/ERF" evidence="17">
    <location>
        <begin position="444"/>
        <end position="501"/>
    </location>
</feature>
<dbReference type="Gene3D" id="3.30.50.10">
    <property type="entry name" value="Erythroid Transcription Factor GATA-1, subunit A"/>
    <property type="match status" value="1"/>
</dbReference>
<dbReference type="PRINTS" id="PR00367">
    <property type="entry name" value="ETHRSPELEMNT"/>
</dbReference>
<comment type="similarity">
    <text evidence="3">Belongs to the type IV zinc-finger family. Class C subfamily.</text>
</comment>
<feature type="region of interest" description="Disordered" evidence="14">
    <location>
        <begin position="29"/>
        <end position="55"/>
    </location>
</feature>
<feature type="region of interest" description="Disordered" evidence="14">
    <location>
        <begin position="405"/>
        <end position="447"/>
    </location>
</feature>
<evidence type="ECO:0000256" key="6">
    <source>
        <dbReference type="ARBA" id="ARBA00022833"/>
    </source>
</evidence>
<comment type="caution">
    <text evidence="19">The sequence shown here is derived from an EMBL/GenBank/DDBJ whole genome shotgun (WGS) entry which is preliminary data.</text>
</comment>
<evidence type="ECO:0000256" key="13">
    <source>
        <dbReference type="PROSITE-ProRule" id="PRU00357"/>
    </source>
</evidence>
<feature type="domain" description="Tify" evidence="18">
    <location>
        <begin position="80"/>
        <end position="115"/>
    </location>
</feature>
<keyword evidence="10" id="KW-0804">Transcription</keyword>
<evidence type="ECO:0000259" key="17">
    <source>
        <dbReference type="PROSITE" id="PS51032"/>
    </source>
</evidence>
<dbReference type="PANTHER" id="PTHR46125:SF27">
    <property type="entry name" value="GATA TRANSCRIPTION FACTOR 28"/>
    <property type="match status" value="1"/>
</dbReference>
<feature type="region of interest" description="Disordered" evidence="14">
    <location>
        <begin position="192"/>
        <end position="221"/>
    </location>
</feature>
<dbReference type="Pfam" id="PF06203">
    <property type="entry name" value="CCT"/>
    <property type="match status" value="1"/>
</dbReference>
<evidence type="ECO:0000313" key="20">
    <source>
        <dbReference type="Proteomes" id="UP000290289"/>
    </source>
</evidence>
<evidence type="ECO:0000256" key="10">
    <source>
        <dbReference type="ARBA" id="ARBA00023163"/>
    </source>
</evidence>
<comment type="subcellular location">
    <subcellularLocation>
        <location evidence="2 13">Nucleus</location>
    </subcellularLocation>
</comment>
<feature type="region of interest" description="Disordered" evidence="14">
    <location>
        <begin position="380"/>
        <end position="399"/>
    </location>
</feature>
<feature type="compositionally biased region" description="Polar residues" evidence="14">
    <location>
        <begin position="195"/>
        <end position="221"/>
    </location>
</feature>
<dbReference type="CDD" id="cd00202">
    <property type="entry name" value="ZnF_GATA"/>
    <property type="match status" value="1"/>
</dbReference>
<feature type="domain" description="CCT" evidence="16">
    <location>
        <begin position="157"/>
        <end position="199"/>
    </location>
</feature>
<keyword evidence="8" id="KW-0238">DNA-binding</keyword>
<dbReference type="InterPro" id="IPR010402">
    <property type="entry name" value="CCT_domain"/>
</dbReference>
<dbReference type="SUPFAM" id="SSF54171">
    <property type="entry name" value="DNA-binding domain"/>
    <property type="match status" value="1"/>
</dbReference>
<dbReference type="PROSITE" id="PS00344">
    <property type="entry name" value="GATA_ZN_FINGER_1"/>
    <property type="match status" value="1"/>
</dbReference>
<evidence type="ECO:0000256" key="11">
    <source>
        <dbReference type="ARBA" id="ARBA00023242"/>
    </source>
</evidence>
<dbReference type="EMBL" id="RDQH01000335">
    <property type="protein sequence ID" value="RXH89039.1"/>
    <property type="molecule type" value="Genomic_DNA"/>
</dbReference>
<dbReference type="STRING" id="3750.A0A498J027"/>
<dbReference type="InterPro" id="IPR000679">
    <property type="entry name" value="Znf_GATA"/>
</dbReference>
<evidence type="ECO:0000256" key="12">
    <source>
        <dbReference type="PROSITE-ProRule" id="PRU00094"/>
    </source>
</evidence>
<evidence type="ECO:0000256" key="1">
    <source>
        <dbReference type="ARBA" id="ARBA00002206"/>
    </source>
</evidence>
<dbReference type="GO" id="GO:0008270">
    <property type="term" value="F:zinc ion binding"/>
    <property type="evidence" value="ECO:0007669"/>
    <property type="project" value="UniProtKB-KW"/>
</dbReference>
<dbReference type="SMART" id="SM00380">
    <property type="entry name" value="AP2"/>
    <property type="match status" value="1"/>
</dbReference>
<dbReference type="GO" id="GO:0043565">
    <property type="term" value="F:sequence-specific DNA binding"/>
    <property type="evidence" value="ECO:0007669"/>
    <property type="project" value="InterPro"/>
</dbReference>
<evidence type="ECO:0000259" key="16">
    <source>
        <dbReference type="PROSITE" id="PS51017"/>
    </source>
</evidence>
<dbReference type="InterPro" id="IPR001471">
    <property type="entry name" value="AP2/ERF_dom"/>
</dbReference>
<dbReference type="PROSITE" id="PS51017">
    <property type="entry name" value="CCT"/>
    <property type="match status" value="1"/>
</dbReference>
<dbReference type="FunFam" id="3.30.730.10:FF:000001">
    <property type="entry name" value="Ethylene-responsive transcription factor 2"/>
    <property type="match status" value="1"/>
</dbReference>
<name>A0A498J027_MALDO</name>
<evidence type="ECO:0000256" key="7">
    <source>
        <dbReference type="ARBA" id="ARBA00023015"/>
    </source>
</evidence>
<evidence type="ECO:0000256" key="3">
    <source>
        <dbReference type="ARBA" id="ARBA00007722"/>
    </source>
</evidence>
<dbReference type="InterPro" id="IPR016177">
    <property type="entry name" value="DNA-bd_dom_sf"/>
</dbReference>
<keyword evidence="9" id="KW-0010">Activator</keyword>
<dbReference type="InterPro" id="IPR010399">
    <property type="entry name" value="Tify_dom"/>
</dbReference>
<dbReference type="Proteomes" id="UP000290289">
    <property type="component" value="Chromosome 9"/>
</dbReference>
<feature type="domain" description="GATA-type" evidence="15">
    <location>
        <begin position="233"/>
        <end position="284"/>
    </location>
</feature>
<sequence>MDDISGSNASMHMSDEVHLQYMQEHEHPQGLHQMSNGNGVADDHDDGSGAGTGGAELSEVNVQSEPVNLSDTNSGMVDHSGNNGDQLTLSFQGQVFVFDSVSPEKVQAVLLLLGGREVPPGMAAVPLTTQHDNRYLANNKFNQALTSIPQRLSVPQRLASLIRFREKRKERNFDKKIRYTVRKEVALRMQRKKGQFTSSKPNSDDSASAITSWGSNENWGQDGNGSIPQEAVCRHCGTNEKCTPMMRRGPDGPRTLCNACGLMWANKGTLRDLSKAAPQAVQNPSTNSNSPSPACLLLFYYLSFFPPSILHLSHHQIPNSIPPPSNSMSTVQINRSAANSDVRFSKQTTALAKPVIRETPNPPRNPRIQPKLVRIIHADADATDSSSDDNEDSVVPTVKRRVREINLEVSSPSSASSSPPCSGRPKLSKRSKLQPKSGPDRRKGFVGIRQRPWGKWAAEIRDPNQGKRLWLGTFDTAEEAAAAYDRASLMLRGPRAVTNFPGARETVVADEVVAAAEMGHGEGGGAVAAVGGGEGAADCL</sequence>
<accession>A0A498J027</accession>
<dbReference type="CDD" id="cd00018">
    <property type="entry name" value="AP2"/>
    <property type="match status" value="1"/>
</dbReference>
<organism evidence="19 20">
    <name type="scientific">Malus domestica</name>
    <name type="common">Apple</name>
    <name type="synonym">Pyrus malus</name>
    <dbReference type="NCBI Taxonomy" id="3750"/>
    <lineage>
        <taxon>Eukaryota</taxon>
        <taxon>Viridiplantae</taxon>
        <taxon>Streptophyta</taxon>
        <taxon>Embryophyta</taxon>
        <taxon>Tracheophyta</taxon>
        <taxon>Spermatophyta</taxon>
        <taxon>Magnoliopsida</taxon>
        <taxon>eudicotyledons</taxon>
        <taxon>Gunneridae</taxon>
        <taxon>Pentapetalae</taxon>
        <taxon>rosids</taxon>
        <taxon>fabids</taxon>
        <taxon>Rosales</taxon>
        <taxon>Rosaceae</taxon>
        <taxon>Amygdaloideae</taxon>
        <taxon>Maleae</taxon>
        <taxon>Malus</taxon>
    </lineage>
</organism>
<dbReference type="PROSITE" id="PS51320">
    <property type="entry name" value="TIFY"/>
    <property type="match status" value="1"/>
</dbReference>
<dbReference type="PROSITE" id="PS51032">
    <property type="entry name" value="AP2_ERF"/>
    <property type="match status" value="1"/>
</dbReference>
<evidence type="ECO:0000256" key="4">
    <source>
        <dbReference type="ARBA" id="ARBA00022723"/>
    </source>
</evidence>
<comment type="function">
    <text evidence="1">Transcriptional activator that specifically binds 5'-GATA-3' or 5'-GAT-3' motifs within gene promoters.</text>
</comment>
<dbReference type="InterPro" id="IPR045280">
    <property type="entry name" value="TIFY-like"/>
</dbReference>
<evidence type="ECO:0000259" key="15">
    <source>
        <dbReference type="PROSITE" id="PS50114"/>
    </source>
</evidence>
<evidence type="ECO:0000256" key="9">
    <source>
        <dbReference type="ARBA" id="ARBA00023159"/>
    </source>
</evidence>